<dbReference type="UniPathway" id="UPA00588">
    <property type="reaction ID" value="UER00649"/>
</dbReference>
<dbReference type="PROSITE" id="PS00113">
    <property type="entry name" value="ADENYLATE_KINASE"/>
    <property type="match status" value="1"/>
</dbReference>
<dbReference type="GO" id="GO:0005737">
    <property type="term" value="C:cytoplasm"/>
    <property type="evidence" value="ECO:0007669"/>
    <property type="project" value="UniProtKB-SubCell"/>
</dbReference>
<evidence type="ECO:0000313" key="8">
    <source>
        <dbReference type="EMBL" id="RLP72195.1"/>
    </source>
</evidence>
<comment type="catalytic activity">
    <reaction evidence="5 7">
        <text>AMP + ATP = 2 ADP</text>
        <dbReference type="Rhea" id="RHEA:12973"/>
        <dbReference type="ChEBI" id="CHEBI:30616"/>
        <dbReference type="ChEBI" id="CHEBI:456215"/>
        <dbReference type="ChEBI" id="CHEBI:456216"/>
        <dbReference type="EC" id="2.7.4.3"/>
    </reaction>
</comment>
<keyword evidence="2 5" id="KW-0545">Nucleotide biosynthesis</keyword>
<feature type="binding site" evidence="5">
    <location>
        <position position="36"/>
    </location>
    <ligand>
        <name>AMP</name>
        <dbReference type="ChEBI" id="CHEBI:456215"/>
    </ligand>
</feature>
<name>A0A3L6ZWX3_9HYPH</name>
<keyword evidence="5 7" id="KW-0067">ATP-binding</keyword>
<dbReference type="InterPro" id="IPR006259">
    <property type="entry name" value="Adenyl_kin_sub"/>
</dbReference>
<comment type="similarity">
    <text evidence="5 6">Belongs to the adenylate kinase family.</text>
</comment>
<protein>
    <recommendedName>
        <fullName evidence="5 7">Adenylate kinase</fullName>
        <shortName evidence="5">AK</shortName>
        <ecNumber evidence="5 7">2.7.4.3</ecNumber>
    </recommendedName>
    <alternativeName>
        <fullName evidence="5">ATP-AMP transphosphorylase</fullName>
    </alternativeName>
    <alternativeName>
        <fullName evidence="5">ATP:AMP phosphotransferase</fullName>
    </alternativeName>
    <alternativeName>
        <fullName evidence="5">Adenylate monophosphate kinase</fullName>
    </alternativeName>
</protein>
<keyword evidence="5" id="KW-0963">Cytoplasm</keyword>
<feature type="binding site" evidence="5">
    <location>
        <begin position="10"/>
        <end position="15"/>
    </location>
    <ligand>
        <name>ATP</name>
        <dbReference type="ChEBI" id="CHEBI:30616"/>
    </ligand>
</feature>
<keyword evidence="1 5" id="KW-0808">Transferase</keyword>
<comment type="caution">
    <text evidence="8">The sequence shown here is derived from an EMBL/GenBank/DDBJ whole genome shotgun (WGS) entry which is preliminary data.</text>
</comment>
<dbReference type="Pfam" id="PF00406">
    <property type="entry name" value="ADK"/>
    <property type="match status" value="1"/>
</dbReference>
<feature type="binding site" evidence="5">
    <location>
        <position position="150"/>
    </location>
    <ligand>
        <name>AMP</name>
        <dbReference type="ChEBI" id="CHEBI:456215"/>
    </ligand>
</feature>
<evidence type="ECO:0000256" key="1">
    <source>
        <dbReference type="ARBA" id="ARBA00022679"/>
    </source>
</evidence>
<comment type="caution">
    <text evidence="5">Lacks conserved residue(s) required for the propagation of feature annotation.</text>
</comment>
<comment type="domain">
    <text evidence="5">Consists of three domains, a large central CORE domain and two small peripheral domains, NMPbind and LID, which undergo movements during catalysis. The LID domain closes over the site of phosphoryl transfer upon ATP binding. Assembling and dissambling the active center during each catalytic cycle provides an effective means to prevent ATP hydrolysis.</text>
</comment>
<dbReference type="AlphaFoldDB" id="A0A3L6ZWX3"/>
<dbReference type="EC" id="2.7.4.3" evidence="5 7"/>
<dbReference type="GO" id="GO:0044209">
    <property type="term" value="P:AMP salvage"/>
    <property type="evidence" value="ECO:0007669"/>
    <property type="project" value="UniProtKB-UniRule"/>
</dbReference>
<dbReference type="EMBL" id="RCTF01000028">
    <property type="protein sequence ID" value="RLP72195.1"/>
    <property type="molecule type" value="Genomic_DNA"/>
</dbReference>
<dbReference type="GO" id="GO:0005524">
    <property type="term" value="F:ATP binding"/>
    <property type="evidence" value="ECO:0007669"/>
    <property type="project" value="UniProtKB-UniRule"/>
</dbReference>
<dbReference type="InterPro" id="IPR027417">
    <property type="entry name" value="P-loop_NTPase"/>
</dbReference>
<dbReference type="RefSeq" id="WP_121625664.1">
    <property type="nucleotide sequence ID" value="NZ_JACIIW010000012.1"/>
</dbReference>
<dbReference type="PANTHER" id="PTHR23359">
    <property type="entry name" value="NUCLEOTIDE KINASE"/>
    <property type="match status" value="1"/>
</dbReference>
<dbReference type="NCBIfam" id="NF011105">
    <property type="entry name" value="PRK14532.1"/>
    <property type="match status" value="1"/>
</dbReference>
<feature type="binding site" evidence="5">
    <location>
        <position position="127"/>
    </location>
    <ligand>
        <name>ATP</name>
        <dbReference type="ChEBI" id="CHEBI:30616"/>
    </ligand>
</feature>
<feature type="region of interest" description="NMP" evidence="5">
    <location>
        <begin position="30"/>
        <end position="59"/>
    </location>
</feature>
<comment type="subcellular location">
    <subcellularLocation>
        <location evidence="5 7">Cytoplasm</location>
    </subcellularLocation>
</comment>
<evidence type="ECO:0000256" key="3">
    <source>
        <dbReference type="ARBA" id="ARBA00022741"/>
    </source>
</evidence>
<keyword evidence="3 5" id="KW-0547">Nucleotide-binding</keyword>
<sequence>MRLVLLGPPGAGKGTQAQRLVNRHGIVQLSTGDMLRAAVAAGTPVGLKAKAVMESGGLVSDDIVIGIIAERIEAPDARNGFILDGFPRTVAQAEALDRLLAEKGLKLDAVIELVVDQQKLVGRILNRAAEAKAKGEPVRKDDDPEVFKARLDAYNRDTAVVSPYYSARGQLKQIDGMQPIDEVTRAIDGILAETA</sequence>
<feature type="binding site" evidence="5">
    <location>
        <position position="139"/>
    </location>
    <ligand>
        <name>AMP</name>
        <dbReference type="ChEBI" id="CHEBI:456215"/>
    </ligand>
</feature>
<dbReference type="PRINTS" id="PR00094">
    <property type="entry name" value="ADENYLTKNASE"/>
</dbReference>
<feature type="binding site" evidence="5">
    <location>
        <position position="178"/>
    </location>
    <ligand>
        <name>ATP</name>
        <dbReference type="ChEBI" id="CHEBI:30616"/>
    </ligand>
</feature>
<feature type="binding site" evidence="5">
    <location>
        <position position="31"/>
    </location>
    <ligand>
        <name>AMP</name>
        <dbReference type="ChEBI" id="CHEBI:456215"/>
    </ligand>
</feature>
<proteinExistence type="inferred from homology"/>
<keyword evidence="9" id="KW-1185">Reference proteome</keyword>
<evidence type="ECO:0000256" key="6">
    <source>
        <dbReference type="RuleBase" id="RU003330"/>
    </source>
</evidence>
<evidence type="ECO:0000256" key="7">
    <source>
        <dbReference type="RuleBase" id="RU003331"/>
    </source>
</evidence>
<dbReference type="GO" id="GO:0004017">
    <property type="term" value="F:AMP kinase activity"/>
    <property type="evidence" value="ECO:0007669"/>
    <property type="project" value="UniProtKB-UniRule"/>
</dbReference>
<dbReference type="InterPro" id="IPR000850">
    <property type="entry name" value="Adenylat/UMP-CMP_kin"/>
</dbReference>
<feature type="binding site" evidence="5">
    <location>
        <position position="92"/>
    </location>
    <ligand>
        <name>AMP</name>
        <dbReference type="ChEBI" id="CHEBI:456215"/>
    </ligand>
</feature>
<evidence type="ECO:0000313" key="9">
    <source>
        <dbReference type="Proteomes" id="UP000269692"/>
    </source>
</evidence>
<dbReference type="Proteomes" id="UP000269692">
    <property type="component" value="Unassembled WGS sequence"/>
</dbReference>
<accession>A0A3L6ZWX3</accession>
<comment type="subunit">
    <text evidence="5 7">Monomer.</text>
</comment>
<feature type="binding site" evidence="5">
    <location>
        <begin position="57"/>
        <end position="59"/>
    </location>
    <ligand>
        <name>AMP</name>
        <dbReference type="ChEBI" id="CHEBI:456215"/>
    </ligand>
</feature>
<dbReference type="OrthoDB" id="9805030at2"/>
<evidence type="ECO:0000256" key="4">
    <source>
        <dbReference type="ARBA" id="ARBA00022777"/>
    </source>
</evidence>
<evidence type="ECO:0000256" key="2">
    <source>
        <dbReference type="ARBA" id="ARBA00022727"/>
    </source>
</evidence>
<dbReference type="NCBIfam" id="NF001381">
    <property type="entry name" value="PRK00279.1-3"/>
    <property type="match status" value="1"/>
</dbReference>
<evidence type="ECO:0000256" key="5">
    <source>
        <dbReference type="HAMAP-Rule" id="MF_00235"/>
    </source>
</evidence>
<reference evidence="8 9" key="1">
    <citation type="submission" date="2018-10" db="EMBL/GenBank/DDBJ databases">
        <title>Xanthobacter tagetidis genome sequencing and assembly.</title>
        <authorList>
            <person name="Maclea K.S."/>
            <person name="Goen A.E."/>
            <person name="Fatima S.A."/>
        </authorList>
    </citation>
    <scope>NUCLEOTIDE SEQUENCE [LARGE SCALE GENOMIC DNA]</scope>
    <source>
        <strain evidence="8 9">ATCC 700314</strain>
    </source>
</reference>
<comment type="pathway">
    <text evidence="5">Purine metabolism; AMP biosynthesis via salvage pathway; AMP from ADP: step 1/1.</text>
</comment>
<dbReference type="SUPFAM" id="SSF52540">
    <property type="entry name" value="P-loop containing nucleoside triphosphate hydrolases"/>
    <property type="match status" value="1"/>
</dbReference>
<dbReference type="CDD" id="cd01428">
    <property type="entry name" value="ADK"/>
    <property type="match status" value="1"/>
</dbReference>
<dbReference type="InterPro" id="IPR033690">
    <property type="entry name" value="Adenylat_kinase_CS"/>
</dbReference>
<keyword evidence="4 5" id="KW-0418">Kinase</keyword>
<dbReference type="Gene3D" id="3.40.50.300">
    <property type="entry name" value="P-loop containing nucleotide triphosphate hydrolases"/>
    <property type="match status" value="1"/>
</dbReference>
<organism evidence="8 9">
    <name type="scientific">Xanthobacter tagetidis</name>
    <dbReference type="NCBI Taxonomy" id="60216"/>
    <lineage>
        <taxon>Bacteria</taxon>
        <taxon>Pseudomonadati</taxon>
        <taxon>Pseudomonadota</taxon>
        <taxon>Alphaproteobacteria</taxon>
        <taxon>Hyphomicrobiales</taxon>
        <taxon>Xanthobacteraceae</taxon>
        <taxon>Xanthobacter</taxon>
    </lineage>
</organism>
<feature type="binding site" evidence="5">
    <location>
        <begin position="85"/>
        <end position="88"/>
    </location>
    <ligand>
        <name>AMP</name>
        <dbReference type="ChEBI" id="CHEBI:456215"/>
    </ligand>
</feature>
<comment type="function">
    <text evidence="5">Catalyzes the reversible transfer of the terminal phosphate group between ATP and AMP. Plays an important role in cellular energy homeostasis and in adenine nucleotide metabolism.</text>
</comment>
<dbReference type="HAMAP" id="MF_00235">
    <property type="entry name" value="Adenylate_kinase_Adk"/>
    <property type="match status" value="1"/>
</dbReference>
<dbReference type="NCBIfam" id="TIGR01351">
    <property type="entry name" value="adk"/>
    <property type="match status" value="1"/>
</dbReference>
<dbReference type="NCBIfam" id="NF011100">
    <property type="entry name" value="PRK14527.1"/>
    <property type="match status" value="1"/>
</dbReference>
<dbReference type="NCBIfam" id="NF011104">
    <property type="entry name" value="PRK14531.1"/>
    <property type="match status" value="1"/>
</dbReference>
<gene>
    <name evidence="5" type="primary">adk</name>
    <name evidence="8" type="ORF">D9R14_21930</name>
</gene>